<dbReference type="PANTHER" id="PTHR32114">
    <property type="entry name" value="ABC TRANSPORTER ABCH.3"/>
    <property type="match status" value="1"/>
</dbReference>
<reference evidence="1" key="1">
    <citation type="journal article" date="2012" name="PLoS ONE">
        <title>Gene sets for utilization of primary and secondary nutrition supplies in the distal gut of endangered iberian lynx.</title>
        <authorList>
            <person name="Alcaide M."/>
            <person name="Messina E."/>
            <person name="Richter M."/>
            <person name="Bargiela R."/>
            <person name="Peplies J."/>
            <person name="Huws S.A."/>
            <person name="Newbold C.J."/>
            <person name="Golyshin P.N."/>
            <person name="Simon M.A."/>
            <person name="Lopez G."/>
            <person name="Yakimov M.M."/>
            <person name="Ferrer M."/>
        </authorList>
    </citation>
    <scope>NUCLEOTIDE SEQUENCE</scope>
</reference>
<dbReference type="AlphaFoldDB" id="J9D259"/>
<dbReference type="InterPro" id="IPR027417">
    <property type="entry name" value="P-loop_NTPase"/>
</dbReference>
<dbReference type="Gene3D" id="3.40.50.300">
    <property type="entry name" value="P-loop containing nucleotide triphosphate hydrolases"/>
    <property type="match status" value="1"/>
</dbReference>
<keyword evidence="1" id="KW-0269">Exonuclease</keyword>
<comment type="caution">
    <text evidence="1">The sequence shown here is derived from an EMBL/GenBank/DDBJ whole genome shotgun (WGS) entry which is preliminary data.</text>
</comment>
<organism evidence="1">
    <name type="scientific">gut metagenome</name>
    <dbReference type="NCBI Taxonomy" id="749906"/>
    <lineage>
        <taxon>unclassified sequences</taxon>
        <taxon>metagenomes</taxon>
        <taxon>organismal metagenomes</taxon>
    </lineage>
</organism>
<keyword evidence="1" id="KW-0540">Nuclease</keyword>
<dbReference type="SUPFAM" id="SSF52540">
    <property type="entry name" value="P-loop containing nucleoside triphosphate hydrolases"/>
    <property type="match status" value="1"/>
</dbReference>
<keyword evidence="1" id="KW-0378">Hydrolase</keyword>
<dbReference type="GO" id="GO:0004527">
    <property type="term" value="F:exonuclease activity"/>
    <property type="evidence" value="ECO:0007669"/>
    <property type="project" value="UniProtKB-KW"/>
</dbReference>
<protein>
    <submittedName>
        <fullName evidence="1">Exonuclease SbcC</fullName>
    </submittedName>
</protein>
<name>J9D259_9ZZZZ</name>
<evidence type="ECO:0000313" key="1">
    <source>
        <dbReference type="EMBL" id="EJX06691.1"/>
    </source>
</evidence>
<gene>
    <name evidence="1" type="ORF">EVA_05201</name>
</gene>
<dbReference type="Pfam" id="PF13558">
    <property type="entry name" value="SbcC_Walker_B"/>
    <property type="match status" value="1"/>
</dbReference>
<dbReference type="PANTHER" id="PTHR32114:SF2">
    <property type="entry name" value="ABC TRANSPORTER ABCH.3"/>
    <property type="match status" value="1"/>
</dbReference>
<accession>J9D259</accession>
<dbReference type="EMBL" id="AMCI01001088">
    <property type="protein sequence ID" value="EJX06691.1"/>
    <property type="molecule type" value="Genomic_DNA"/>
</dbReference>
<sequence length="257" mass="28060">MKATALQGQKTQAQTTLRTLQSRALTTDNSLTLSNQVRDSEARFLEKTRLLATLRASLLQDDQKRRENAQQLQAIEAQKTVCARWDRLRQLIGSADGKTFRTAAQKITFRLLLDYANEAMNTMTNRYWLHASGQGGLSIDVIDNDMGGQMRTAKNLSGGESFLVSLALALGLSRMGSRHLRVDTLFLDEGFGTLDDATLNQALYALENLQAASGKLIGIISHVNSIKERIATHITVSQRAGSGVSTLSGPGVTRLPS</sequence>
<proteinExistence type="predicted"/>